<accession>A0A6C0IH29</accession>
<dbReference type="GO" id="GO:0016757">
    <property type="term" value="F:glycosyltransferase activity"/>
    <property type="evidence" value="ECO:0007669"/>
    <property type="project" value="InterPro"/>
</dbReference>
<protein>
    <submittedName>
        <fullName evidence="1">Uncharacterized protein</fullName>
    </submittedName>
</protein>
<organism evidence="1">
    <name type="scientific">viral metagenome</name>
    <dbReference type="NCBI Taxonomy" id="1070528"/>
    <lineage>
        <taxon>unclassified sequences</taxon>
        <taxon>metagenomes</taxon>
        <taxon>organismal metagenomes</taxon>
    </lineage>
</organism>
<reference evidence="1" key="1">
    <citation type="journal article" date="2020" name="Nature">
        <title>Giant virus diversity and host interactions through global metagenomics.</title>
        <authorList>
            <person name="Schulz F."/>
            <person name="Roux S."/>
            <person name="Paez-Espino D."/>
            <person name="Jungbluth S."/>
            <person name="Walsh D.A."/>
            <person name="Denef V.J."/>
            <person name="McMahon K.D."/>
            <person name="Konstantinidis K.T."/>
            <person name="Eloe-Fadrosh E.A."/>
            <person name="Kyrpides N.C."/>
            <person name="Woyke T."/>
        </authorList>
    </citation>
    <scope>NUCLEOTIDE SEQUENCE</scope>
    <source>
        <strain evidence="1">GVMAG-M-3300023184-86</strain>
    </source>
</reference>
<dbReference type="InterPro" id="IPR008441">
    <property type="entry name" value="AfumC-like_glycosyl_Trfase"/>
</dbReference>
<dbReference type="Pfam" id="PF05704">
    <property type="entry name" value="Caps_synth"/>
    <property type="match status" value="1"/>
</dbReference>
<dbReference type="AlphaFoldDB" id="A0A6C0IH29"/>
<name>A0A6C0IH29_9ZZZZ</name>
<dbReference type="Gene3D" id="3.90.550.20">
    <property type="match status" value="1"/>
</dbReference>
<proteinExistence type="predicted"/>
<evidence type="ECO:0000313" key="1">
    <source>
        <dbReference type="EMBL" id="QHT92109.1"/>
    </source>
</evidence>
<dbReference type="EMBL" id="MN740177">
    <property type="protein sequence ID" value="QHT92109.1"/>
    <property type="molecule type" value="Genomic_DNA"/>
</dbReference>
<sequence>MNTIYLFWTEDNELSDNRKNCLRQIEIETCCNVKLITNKNLNKYILKEVPLHEGYQYLSATHKSDYLRTYFMNFYGGGYADIKFQSGSWIDSFKLLNNSDKWIIGYKEIEGGVVFPPLINSYNELVGNCAYITKPKTPLTIEWYNEMIIILDSKLEKLKQHPAKHALDCAEHTNSNYPIGWVELLGNVFHRVCYKYKHKLLNTLPIPIFISYK</sequence>